<feature type="compositionally biased region" description="Polar residues" evidence="1">
    <location>
        <begin position="529"/>
        <end position="552"/>
    </location>
</feature>
<keyword evidence="3" id="KW-1185">Reference proteome</keyword>
<feature type="compositionally biased region" description="Basic and acidic residues" evidence="1">
    <location>
        <begin position="350"/>
        <end position="368"/>
    </location>
</feature>
<feature type="region of interest" description="Disordered" evidence="1">
    <location>
        <begin position="1"/>
        <end position="36"/>
    </location>
</feature>
<feature type="region of interest" description="Disordered" evidence="1">
    <location>
        <begin position="350"/>
        <end position="382"/>
    </location>
</feature>
<organism evidence="2 3">
    <name type="scientific">Fusarium circinatum</name>
    <name type="common">Pitch canker fungus</name>
    <name type="synonym">Gibberella circinata</name>
    <dbReference type="NCBI Taxonomy" id="48490"/>
    <lineage>
        <taxon>Eukaryota</taxon>
        <taxon>Fungi</taxon>
        <taxon>Dikarya</taxon>
        <taxon>Ascomycota</taxon>
        <taxon>Pezizomycotina</taxon>
        <taxon>Sordariomycetes</taxon>
        <taxon>Hypocreomycetidae</taxon>
        <taxon>Hypocreales</taxon>
        <taxon>Nectriaceae</taxon>
        <taxon>Fusarium</taxon>
        <taxon>Fusarium fujikuroi species complex</taxon>
    </lineage>
</organism>
<feature type="region of interest" description="Disordered" evidence="1">
    <location>
        <begin position="523"/>
        <end position="575"/>
    </location>
</feature>
<name>A0A8H5XEI7_FUSCI</name>
<dbReference type="Proteomes" id="UP000572754">
    <property type="component" value="Unassembled WGS sequence"/>
</dbReference>
<accession>A0A8H5XEI7</accession>
<gene>
    <name evidence="2" type="ORF">FCIRC_100</name>
</gene>
<dbReference type="EMBL" id="JAAQPE010000007">
    <property type="protein sequence ID" value="KAF5692185.1"/>
    <property type="molecule type" value="Genomic_DNA"/>
</dbReference>
<sequence length="575" mass="65338">MSDAQRNRRRASSRHEDEPPAKRIGRPKKAVHTSQADYTATNRVQARRMIEEHPRLQKTGNDLAAFYRETLSWHVYSAWDPEDDDAINAEWEQSAQRATSMRFTSSRHSLLLTMFKVCLRLFKSTPIEILSPYHSLRYQAVSPNGLGNEWIYSKTFCEDFTALMVHPFWESDTDLFATALQWTVICRLGDDRLWTGQLNMPCPALDYVYSEVERCNEAKVSLSHSYHEMHVSQRERMLERGESPGEWSDLFYQIGELASKQTVTWPKEEFLRLLGLPVLPVTVQDLKTLAAALDSTDLRPEWNYSVQEASQGWKAENSGQELPEMNDLSLVHEIAWKSVFRHVRLVKGTRESDSPSPFRDEEDLRSQDPVHTGDGADNESEPEIAHRLGKLHRRQIVGDESDMEVEFIPHPPEGNDENDFTGDNLEDNFGFDMPPEEPTQTASGIDVLRARGPLLSSRRSPGHPAPSVYPSFHDEKMASEIASLKEENAKLCKLVLEGQKEQRQLILDMKTQLDSVQSELSELRKAKEASTQNNNVQGQLETPSPPQITVTVFDSAPKSPELGTSRYVEGVTSES</sequence>
<evidence type="ECO:0000256" key="1">
    <source>
        <dbReference type="SAM" id="MobiDB-lite"/>
    </source>
</evidence>
<protein>
    <submittedName>
        <fullName evidence="2">Uncharacterized protein</fullName>
    </submittedName>
</protein>
<reference evidence="3" key="1">
    <citation type="journal article" date="2020" name="BMC Genomics">
        <title>Correction to: Identification and distribution of gene clusters required for synthesis of sphingolipid metabolism inhibitors in diverse species of the filamentous fungus Fusarium.</title>
        <authorList>
            <person name="Kim H.S."/>
            <person name="Lohmar J.M."/>
            <person name="Busman M."/>
            <person name="Brown D.W."/>
            <person name="Naumann T.A."/>
            <person name="Divon H.H."/>
            <person name="Lysoe E."/>
            <person name="Uhlig S."/>
            <person name="Proctor R.H."/>
        </authorList>
    </citation>
    <scope>NUCLEOTIDE SEQUENCE [LARGE SCALE GENOMIC DNA]</scope>
    <source>
        <strain evidence="3">NRRL 25331</strain>
    </source>
</reference>
<comment type="caution">
    <text evidence="2">The sequence shown here is derived from an EMBL/GenBank/DDBJ whole genome shotgun (WGS) entry which is preliminary data.</text>
</comment>
<evidence type="ECO:0000313" key="2">
    <source>
        <dbReference type="EMBL" id="KAF5692185.1"/>
    </source>
</evidence>
<proteinExistence type="predicted"/>
<evidence type="ECO:0000313" key="3">
    <source>
        <dbReference type="Proteomes" id="UP000572754"/>
    </source>
</evidence>
<reference evidence="2 3" key="2">
    <citation type="submission" date="2020-05" db="EMBL/GenBank/DDBJ databases">
        <title>Identification and distribution of gene clusters putatively required for synthesis of sphingolipid metabolism inhibitors in phylogenetically diverse species of the filamentous fungus Fusarium.</title>
        <authorList>
            <person name="Kim H.-S."/>
            <person name="Busman M."/>
            <person name="Brown D.W."/>
            <person name="Divon H."/>
            <person name="Uhlig S."/>
            <person name="Proctor R.H."/>
        </authorList>
    </citation>
    <scope>NUCLEOTIDE SEQUENCE [LARGE SCALE GENOMIC DNA]</scope>
    <source>
        <strain evidence="2 3">NRRL 25331</strain>
    </source>
</reference>
<dbReference type="AlphaFoldDB" id="A0A8H5XEI7"/>